<dbReference type="AlphaFoldDB" id="A0A7W9HJE2"/>
<protein>
    <recommendedName>
        <fullName evidence="4">PPE family protein</fullName>
    </recommendedName>
</protein>
<evidence type="ECO:0000313" key="2">
    <source>
        <dbReference type="EMBL" id="MBB5803106.1"/>
    </source>
</evidence>
<gene>
    <name evidence="2" type="ORF">F4560_002874</name>
</gene>
<dbReference type="RefSeq" id="WP_184920246.1">
    <property type="nucleotide sequence ID" value="NZ_JACHMO010000001.1"/>
</dbReference>
<feature type="compositionally biased region" description="Gly residues" evidence="1">
    <location>
        <begin position="424"/>
        <end position="438"/>
    </location>
</feature>
<feature type="region of interest" description="Disordered" evidence="1">
    <location>
        <begin position="525"/>
        <end position="548"/>
    </location>
</feature>
<dbReference type="Proteomes" id="UP000552097">
    <property type="component" value="Unassembled WGS sequence"/>
</dbReference>
<comment type="caution">
    <text evidence="2">The sequence shown here is derived from an EMBL/GenBank/DDBJ whole genome shotgun (WGS) entry which is preliminary data.</text>
</comment>
<evidence type="ECO:0000256" key="1">
    <source>
        <dbReference type="SAM" id="MobiDB-lite"/>
    </source>
</evidence>
<dbReference type="SUPFAM" id="SSF140459">
    <property type="entry name" value="PE/PPE dimer-like"/>
    <property type="match status" value="1"/>
</dbReference>
<name>A0A7W9HJE2_9PSEU</name>
<organism evidence="2 3">
    <name type="scientific">Saccharothrix ecbatanensis</name>
    <dbReference type="NCBI Taxonomy" id="1105145"/>
    <lineage>
        <taxon>Bacteria</taxon>
        <taxon>Bacillati</taxon>
        <taxon>Actinomycetota</taxon>
        <taxon>Actinomycetes</taxon>
        <taxon>Pseudonocardiales</taxon>
        <taxon>Pseudonocardiaceae</taxon>
        <taxon>Saccharothrix</taxon>
    </lineage>
</organism>
<feature type="region of interest" description="Disordered" evidence="1">
    <location>
        <begin position="336"/>
        <end position="513"/>
    </location>
</feature>
<feature type="compositionally biased region" description="Gly residues" evidence="1">
    <location>
        <begin position="472"/>
        <end position="503"/>
    </location>
</feature>
<proteinExistence type="predicted"/>
<dbReference type="EMBL" id="JACHMO010000001">
    <property type="protein sequence ID" value="MBB5803106.1"/>
    <property type="molecule type" value="Genomic_DNA"/>
</dbReference>
<sequence length="548" mass="54956">MAHQNVPAEGPIAVVSPHLDVALSETWNWAAYDHRTLYESVHVDNDPGQAGVLAYEWVEFGTEMADSAQLMRECLVAGEDGWQGESAESARGAIRELADWSEVAALTAAGLGDRVAEQAQIMAEARAAMPEPVDFDWHAMLTDGFAGSGMAGFTAALVDVKIKSDQATGAHHHAILVMARMEEQSRAVDTTSPWFTPPPDPVNGSTPTLRRYSKAEDVELSTSSEPRVLTRVGAPAGEATTGVPNVGGSGGGLSENDLRPAGTTAPTALVAQGVPAAQGGLGVPAAQGGLGAPGAHVGLPATPPAPLASPGQPGQVLMPPPSAPNSAMPRNLDVYQPGGTSPQGVLAPSAFTPPGGPSAVDQHRQGWTAPQSSAGGPLFGTGEPGGPMGSTPNRDGYRPGGTSPWSSRGTANVPPPTTAMPPNGAGGEGGRGGAGPRGGINVPADGDPRNRMPYAPPNSGNGGTGPALARPGGPGMPGGSGVPGTAGMAGGGMPGVGGAGRGQGAEDEDRKAKYVGGERFFEVSDAHLPPSVIGGKAPGEQQGQGSWS</sequence>
<dbReference type="InterPro" id="IPR038332">
    <property type="entry name" value="PPE_sf"/>
</dbReference>
<evidence type="ECO:0008006" key="4">
    <source>
        <dbReference type="Google" id="ProtNLM"/>
    </source>
</evidence>
<accession>A0A7W9HJE2</accession>
<feature type="region of interest" description="Disordered" evidence="1">
    <location>
        <begin position="188"/>
        <end position="257"/>
    </location>
</feature>
<feature type="compositionally biased region" description="Gly residues" evidence="1">
    <location>
        <begin position="377"/>
        <end position="388"/>
    </location>
</feature>
<keyword evidence="3" id="KW-1185">Reference proteome</keyword>
<dbReference type="Gene3D" id="1.20.1260.20">
    <property type="entry name" value="PPE superfamily"/>
    <property type="match status" value="1"/>
</dbReference>
<evidence type="ECO:0000313" key="3">
    <source>
        <dbReference type="Proteomes" id="UP000552097"/>
    </source>
</evidence>
<reference evidence="2 3" key="1">
    <citation type="submission" date="2020-08" db="EMBL/GenBank/DDBJ databases">
        <title>Sequencing the genomes of 1000 actinobacteria strains.</title>
        <authorList>
            <person name="Klenk H.-P."/>
        </authorList>
    </citation>
    <scope>NUCLEOTIDE SEQUENCE [LARGE SCALE GENOMIC DNA]</scope>
    <source>
        <strain evidence="2 3">DSM 45486</strain>
    </source>
</reference>